<dbReference type="InterPro" id="IPR050509">
    <property type="entry name" value="CoA-transferase_III"/>
</dbReference>
<dbReference type="PANTHER" id="PTHR48228:SF5">
    <property type="entry name" value="ALPHA-METHYLACYL-COA RACEMASE"/>
    <property type="match status" value="1"/>
</dbReference>
<dbReference type="PANTHER" id="PTHR48228">
    <property type="entry name" value="SUCCINYL-COA--D-CITRAMALATE COA-TRANSFERASE"/>
    <property type="match status" value="1"/>
</dbReference>
<dbReference type="InterPro" id="IPR023606">
    <property type="entry name" value="CoA-Trfase_III_dom_1_sf"/>
</dbReference>
<sequence>MTVSRPPLEGLRVVELAGLAPAPFASLLLADYGAAVIRIDRAHSNVHSSEPTPPTTDSLTRHKSSIALDLKSPSGLALLKNVLAHADVLIEPFRPGVLESLGLVPDHLLADNSRLIIARLTGFRRDGPYSHMAGHDINYLAVSGILSQLGRRGSPPYAPANILADFAGGGLMCAFGILAALLSRAQTGKGQIVEANMVDGSAYLGSFMRYAAKTPMWDQPRGENVLDGGCPWYEVYECRDGRYMAVGALEPQFFRELIRGLQLDIGLNSTRNDRSTWAAMKEAFTRQFKQRTRHEWEQVFAGKDACCTPVLSQAELEQQDYRQRPAVGLKSSPGHEIPQQEAWSSQGLSPGAGGEEVLESWTGLKRNRDYKVEGGGLVKIEAAKL</sequence>
<dbReference type="Gene3D" id="3.40.50.10540">
    <property type="entry name" value="Crotonobetainyl-coa:carnitine coa-transferase, domain 1"/>
    <property type="match status" value="1"/>
</dbReference>
<gene>
    <name evidence="3" type="ORF">N7G274_006594</name>
</gene>
<evidence type="ECO:0000313" key="3">
    <source>
        <dbReference type="EMBL" id="KAL2040615.1"/>
    </source>
</evidence>
<dbReference type="SUPFAM" id="SSF89796">
    <property type="entry name" value="CoA-transferase family III (CaiB/BaiF)"/>
    <property type="match status" value="1"/>
</dbReference>
<evidence type="ECO:0000313" key="4">
    <source>
        <dbReference type="Proteomes" id="UP001590950"/>
    </source>
</evidence>
<comment type="similarity">
    <text evidence="1">Belongs to the CoA-transferase III family.</text>
</comment>
<evidence type="ECO:0000256" key="1">
    <source>
        <dbReference type="ARBA" id="ARBA00008383"/>
    </source>
</evidence>
<accession>A0ABR4A591</accession>
<dbReference type="Pfam" id="PF02515">
    <property type="entry name" value="CoA_transf_3"/>
    <property type="match status" value="1"/>
</dbReference>
<dbReference type="EMBL" id="JBEFKJ010000020">
    <property type="protein sequence ID" value="KAL2040615.1"/>
    <property type="molecule type" value="Genomic_DNA"/>
</dbReference>
<dbReference type="InterPro" id="IPR003673">
    <property type="entry name" value="CoA-Trfase_fam_III"/>
</dbReference>
<feature type="region of interest" description="Disordered" evidence="2">
    <location>
        <begin position="329"/>
        <end position="355"/>
    </location>
</feature>
<dbReference type="Proteomes" id="UP001590950">
    <property type="component" value="Unassembled WGS sequence"/>
</dbReference>
<name>A0ABR4A591_9LECA</name>
<dbReference type="Gene3D" id="3.30.1540.10">
    <property type="entry name" value="formyl-coa transferase, domain 3"/>
    <property type="match status" value="1"/>
</dbReference>
<comment type="caution">
    <text evidence="3">The sequence shown here is derived from an EMBL/GenBank/DDBJ whole genome shotgun (WGS) entry which is preliminary data.</text>
</comment>
<evidence type="ECO:0000256" key="2">
    <source>
        <dbReference type="SAM" id="MobiDB-lite"/>
    </source>
</evidence>
<reference evidence="3 4" key="1">
    <citation type="submission" date="2024-09" db="EMBL/GenBank/DDBJ databases">
        <title>Rethinking Asexuality: The Enigmatic Case of Functional Sexual Genes in Lepraria (Stereocaulaceae).</title>
        <authorList>
            <person name="Doellman M."/>
            <person name="Sun Y."/>
            <person name="Barcenas-Pena A."/>
            <person name="Lumbsch H.T."/>
            <person name="Grewe F."/>
        </authorList>
    </citation>
    <scope>NUCLEOTIDE SEQUENCE [LARGE SCALE GENOMIC DNA]</scope>
    <source>
        <strain evidence="3 4">Mercado 3170</strain>
    </source>
</reference>
<protein>
    <recommendedName>
        <fullName evidence="5">Alpha-methylacyl-CoA racemase</fullName>
    </recommendedName>
</protein>
<organism evidence="3 4">
    <name type="scientific">Stereocaulon virgatum</name>
    <dbReference type="NCBI Taxonomy" id="373712"/>
    <lineage>
        <taxon>Eukaryota</taxon>
        <taxon>Fungi</taxon>
        <taxon>Dikarya</taxon>
        <taxon>Ascomycota</taxon>
        <taxon>Pezizomycotina</taxon>
        <taxon>Lecanoromycetes</taxon>
        <taxon>OSLEUM clade</taxon>
        <taxon>Lecanoromycetidae</taxon>
        <taxon>Lecanorales</taxon>
        <taxon>Lecanorineae</taxon>
        <taxon>Stereocaulaceae</taxon>
        <taxon>Stereocaulon</taxon>
    </lineage>
</organism>
<proteinExistence type="inferred from homology"/>
<keyword evidence="4" id="KW-1185">Reference proteome</keyword>
<dbReference type="InterPro" id="IPR044855">
    <property type="entry name" value="CoA-Trfase_III_dom3_sf"/>
</dbReference>
<evidence type="ECO:0008006" key="5">
    <source>
        <dbReference type="Google" id="ProtNLM"/>
    </source>
</evidence>